<keyword evidence="2" id="KW-1185">Reference proteome</keyword>
<evidence type="ECO:0000313" key="1">
    <source>
        <dbReference type="EMBL" id="KIM34579.1"/>
    </source>
</evidence>
<name>A0A0C3BR72_HEBCY</name>
<protein>
    <submittedName>
        <fullName evidence="1">Uncharacterized protein</fullName>
    </submittedName>
</protein>
<proteinExistence type="predicted"/>
<dbReference type="AlphaFoldDB" id="A0A0C3BR72"/>
<gene>
    <name evidence="1" type="ORF">M413DRAFT_33186</name>
</gene>
<evidence type="ECO:0000313" key="2">
    <source>
        <dbReference type="Proteomes" id="UP000053424"/>
    </source>
</evidence>
<sequence>MPSLCRYPLPFTIPSALPTVLIAVGLDELGLICFVNTAAQSEKYQRSSEHVLVEKIGGSGAFSICGNELRLWWLHKDGYNPTPYFSFQEILCRIGRDLFRVPGKAVITGGIVAPHRVWENVAIPVLWCPHNPTPYFEFREKLSSREELLRLIGYACLFLFRLLLY</sequence>
<accession>A0A0C3BR72</accession>
<dbReference type="Proteomes" id="UP000053424">
    <property type="component" value="Unassembled WGS sequence"/>
</dbReference>
<dbReference type="HOGENOM" id="CLU_1610960_0_0_1"/>
<organism evidence="1 2">
    <name type="scientific">Hebeloma cylindrosporum</name>
    <dbReference type="NCBI Taxonomy" id="76867"/>
    <lineage>
        <taxon>Eukaryota</taxon>
        <taxon>Fungi</taxon>
        <taxon>Dikarya</taxon>
        <taxon>Basidiomycota</taxon>
        <taxon>Agaricomycotina</taxon>
        <taxon>Agaricomycetes</taxon>
        <taxon>Agaricomycetidae</taxon>
        <taxon>Agaricales</taxon>
        <taxon>Agaricineae</taxon>
        <taxon>Hymenogastraceae</taxon>
        <taxon>Hebeloma</taxon>
    </lineage>
</organism>
<reference evidence="2" key="2">
    <citation type="submission" date="2015-01" db="EMBL/GenBank/DDBJ databases">
        <title>Evolutionary Origins and Diversification of the Mycorrhizal Mutualists.</title>
        <authorList>
            <consortium name="DOE Joint Genome Institute"/>
            <consortium name="Mycorrhizal Genomics Consortium"/>
            <person name="Kohler A."/>
            <person name="Kuo A."/>
            <person name="Nagy L.G."/>
            <person name="Floudas D."/>
            <person name="Copeland A."/>
            <person name="Barry K.W."/>
            <person name="Cichocki N."/>
            <person name="Veneault-Fourrey C."/>
            <person name="LaButti K."/>
            <person name="Lindquist E.A."/>
            <person name="Lipzen A."/>
            <person name="Lundell T."/>
            <person name="Morin E."/>
            <person name="Murat C."/>
            <person name="Riley R."/>
            <person name="Ohm R."/>
            <person name="Sun H."/>
            <person name="Tunlid A."/>
            <person name="Henrissat B."/>
            <person name="Grigoriev I.V."/>
            <person name="Hibbett D.S."/>
            <person name="Martin F."/>
        </authorList>
    </citation>
    <scope>NUCLEOTIDE SEQUENCE [LARGE SCALE GENOMIC DNA]</scope>
    <source>
        <strain evidence="2">h7</strain>
    </source>
</reference>
<dbReference type="EMBL" id="KN831936">
    <property type="protein sequence ID" value="KIM34579.1"/>
    <property type="molecule type" value="Genomic_DNA"/>
</dbReference>
<reference evidence="1 2" key="1">
    <citation type="submission" date="2014-04" db="EMBL/GenBank/DDBJ databases">
        <authorList>
            <consortium name="DOE Joint Genome Institute"/>
            <person name="Kuo A."/>
            <person name="Gay G."/>
            <person name="Dore J."/>
            <person name="Kohler A."/>
            <person name="Nagy L.G."/>
            <person name="Floudas D."/>
            <person name="Copeland A."/>
            <person name="Barry K.W."/>
            <person name="Cichocki N."/>
            <person name="Veneault-Fourrey C."/>
            <person name="LaButti K."/>
            <person name="Lindquist E.A."/>
            <person name="Lipzen A."/>
            <person name="Lundell T."/>
            <person name="Morin E."/>
            <person name="Murat C."/>
            <person name="Sun H."/>
            <person name="Tunlid A."/>
            <person name="Henrissat B."/>
            <person name="Grigoriev I.V."/>
            <person name="Hibbett D.S."/>
            <person name="Martin F."/>
            <person name="Nordberg H.P."/>
            <person name="Cantor M.N."/>
            <person name="Hua S.X."/>
        </authorList>
    </citation>
    <scope>NUCLEOTIDE SEQUENCE [LARGE SCALE GENOMIC DNA]</scope>
    <source>
        <strain evidence="2">h7</strain>
    </source>
</reference>